<dbReference type="Proteomes" id="UP000017746">
    <property type="component" value="Chromosome"/>
</dbReference>
<organism evidence="2 3">
    <name type="scientific">Actinoplanes friuliensis DSM 7358</name>
    <dbReference type="NCBI Taxonomy" id="1246995"/>
    <lineage>
        <taxon>Bacteria</taxon>
        <taxon>Bacillati</taxon>
        <taxon>Actinomycetota</taxon>
        <taxon>Actinomycetes</taxon>
        <taxon>Micromonosporales</taxon>
        <taxon>Micromonosporaceae</taxon>
        <taxon>Actinoplanes</taxon>
    </lineage>
</organism>
<dbReference type="InterPro" id="IPR016181">
    <property type="entry name" value="Acyl_CoA_acyltransferase"/>
</dbReference>
<protein>
    <submittedName>
        <fullName evidence="2">GCN5-like N-acetyltransferase</fullName>
    </submittedName>
</protein>
<dbReference type="eggNOG" id="COG1247">
    <property type="taxonomic scope" value="Bacteria"/>
</dbReference>
<dbReference type="RefSeq" id="WP_023359189.1">
    <property type="nucleotide sequence ID" value="NC_022657.1"/>
</dbReference>
<keyword evidence="3" id="KW-1185">Reference proteome</keyword>
<dbReference type="CDD" id="cd04301">
    <property type="entry name" value="NAT_SF"/>
    <property type="match status" value="1"/>
</dbReference>
<evidence type="ECO:0000313" key="3">
    <source>
        <dbReference type="Proteomes" id="UP000017746"/>
    </source>
</evidence>
<dbReference type="HOGENOM" id="CLU_013985_42_2_11"/>
<dbReference type="PANTHER" id="PTHR43138:SF1">
    <property type="entry name" value="N-ACETYLTRANSFERASE ACA1"/>
    <property type="match status" value="1"/>
</dbReference>
<sequence>MEIREATSADWAQIYPFWSQIVEAGETYVYPLGLGPDEARALWMETPPGLTVVAVDGDRILGTAKMGPNRPGRGAHIATGSFMVDPELQGRGTGRALGTYLVEWARSQGYHSIQFNAVVESNAHAVYLWQSLGFKIVGTVPEAFDHQTNGLVGLHIMVRKL</sequence>
<keyword evidence="2" id="KW-0808">Transferase</keyword>
<dbReference type="OrthoDB" id="9788300at2"/>
<dbReference type="Pfam" id="PF00583">
    <property type="entry name" value="Acetyltransf_1"/>
    <property type="match status" value="1"/>
</dbReference>
<name>U5VRS5_9ACTN</name>
<dbReference type="InterPro" id="IPR052742">
    <property type="entry name" value="Mito_N-acetyltransferase"/>
</dbReference>
<accession>U5VRS5</accession>
<gene>
    <name evidence="2" type="ORF">AFR_06845</name>
</gene>
<evidence type="ECO:0000259" key="1">
    <source>
        <dbReference type="PROSITE" id="PS51186"/>
    </source>
</evidence>
<reference evidence="2 3" key="1">
    <citation type="journal article" date="2014" name="J. Biotechnol.">
        <title>Complete genome sequence of the actinobacterium Actinoplanes friuliensis HAG 010964, producer of the lipopeptide antibiotic friulimycin.</title>
        <authorList>
            <person name="Ruckert C."/>
            <person name="Szczepanowski R."/>
            <person name="Albersmeier A."/>
            <person name="Goesmann A."/>
            <person name="Fischer N."/>
            <person name="Steinkamper A."/>
            <person name="Puhler A."/>
            <person name="Biener R."/>
            <person name="Schwartz D."/>
            <person name="Kalinowski J."/>
        </authorList>
    </citation>
    <scope>NUCLEOTIDE SEQUENCE [LARGE SCALE GENOMIC DNA]</scope>
    <source>
        <strain evidence="2 3">DSM 7358</strain>
    </source>
</reference>
<dbReference type="InterPro" id="IPR000182">
    <property type="entry name" value="GNAT_dom"/>
</dbReference>
<evidence type="ECO:0000313" key="2">
    <source>
        <dbReference type="EMBL" id="AGZ39658.1"/>
    </source>
</evidence>
<dbReference type="AlphaFoldDB" id="U5VRS5"/>
<dbReference type="PROSITE" id="PS51186">
    <property type="entry name" value="GNAT"/>
    <property type="match status" value="1"/>
</dbReference>
<dbReference type="PANTHER" id="PTHR43138">
    <property type="entry name" value="ACETYLTRANSFERASE, GNAT FAMILY"/>
    <property type="match status" value="1"/>
</dbReference>
<dbReference type="PATRIC" id="fig|1246995.3.peg.1398"/>
<dbReference type="KEGG" id="afs:AFR_06845"/>
<dbReference type="EMBL" id="CP006272">
    <property type="protein sequence ID" value="AGZ39658.1"/>
    <property type="molecule type" value="Genomic_DNA"/>
</dbReference>
<proteinExistence type="predicted"/>
<dbReference type="SUPFAM" id="SSF55729">
    <property type="entry name" value="Acyl-CoA N-acyltransferases (Nat)"/>
    <property type="match status" value="1"/>
</dbReference>
<dbReference type="Gene3D" id="3.40.630.30">
    <property type="match status" value="1"/>
</dbReference>
<feature type="domain" description="N-acetyltransferase" evidence="1">
    <location>
        <begin position="1"/>
        <end position="161"/>
    </location>
</feature>
<dbReference type="STRING" id="1246995.AFR_06845"/>
<dbReference type="GO" id="GO:0016747">
    <property type="term" value="F:acyltransferase activity, transferring groups other than amino-acyl groups"/>
    <property type="evidence" value="ECO:0007669"/>
    <property type="project" value="InterPro"/>
</dbReference>